<keyword evidence="2 4" id="KW-0560">Oxidoreductase</keyword>
<comment type="cofactor">
    <cofactor evidence="1">
        <name>FAD</name>
        <dbReference type="ChEBI" id="CHEBI:57692"/>
    </cofactor>
</comment>
<reference evidence="7" key="2">
    <citation type="submission" date="2017-02" db="EMBL/GenBank/DDBJ databases">
        <title>Sunflower complete genome.</title>
        <authorList>
            <person name="Langlade N."/>
            <person name="Munos S."/>
        </authorList>
    </citation>
    <scope>NUCLEOTIDE SEQUENCE [LARGE SCALE GENOMIC DNA]</scope>
    <source>
        <tissue evidence="7">Leaves</tissue>
    </source>
</reference>
<dbReference type="GO" id="GO:0004458">
    <property type="term" value="F:D-lactate dehydrogenase (cytochrome) activity"/>
    <property type="evidence" value="ECO:0007669"/>
    <property type="project" value="UniProtKB-EC"/>
</dbReference>
<dbReference type="InterPro" id="IPR004113">
    <property type="entry name" value="FAD-bd_oxidored_4_C"/>
</dbReference>
<evidence type="ECO:0000256" key="1">
    <source>
        <dbReference type="ARBA" id="ARBA00001974"/>
    </source>
</evidence>
<evidence type="ECO:0000256" key="2">
    <source>
        <dbReference type="ARBA" id="ARBA00023002"/>
    </source>
</evidence>
<protein>
    <submittedName>
        <fullName evidence="4">D-lactate dehydrogenase (Cytochrome)</fullName>
        <ecNumber evidence="4">1.1.2.4</ecNumber>
    </submittedName>
    <submittedName>
        <fullName evidence="7">Putative FERM domain, FAD-linked oxidase</fullName>
    </submittedName>
</protein>
<evidence type="ECO:0000313" key="6">
    <source>
        <dbReference type="EMBL" id="KAF5793432.1"/>
    </source>
</evidence>
<dbReference type="Proteomes" id="UP000215914">
    <property type="component" value="Chromosome 17"/>
</dbReference>
<evidence type="ECO:0000313" key="5">
    <source>
        <dbReference type="EMBL" id="KAF5793031.1"/>
    </source>
</evidence>
<dbReference type="Gramene" id="mRNA:HanXRQr2_Chr17g0825461">
    <property type="protein sequence ID" value="mRNA:HanXRQr2_Chr17g0825461"/>
    <property type="gene ID" value="HanXRQr2_Chr17g0825461"/>
</dbReference>
<sequence>MFSLQVAMCNFPTIKDVADVAIAAMLSGIQVSRVELLDEVQVKAINLANEKELPEFLTLMFELIGTSNLFLFALRV</sequence>
<dbReference type="PROSITE" id="PS50057">
    <property type="entry name" value="FERM_3"/>
    <property type="match status" value="1"/>
</dbReference>
<dbReference type="InterPro" id="IPR000299">
    <property type="entry name" value="FERM_domain"/>
</dbReference>
<dbReference type="InParanoid" id="A0A251RU11"/>
<dbReference type="EC" id="1.1.2.4" evidence="4"/>
<feature type="domain" description="FERM" evidence="3">
    <location>
        <begin position="30"/>
        <end position="76"/>
    </location>
</feature>
<dbReference type="AlphaFoldDB" id="A0A251RU11"/>
<evidence type="ECO:0000313" key="4">
    <source>
        <dbReference type="EMBL" id="KAF5757337.1"/>
    </source>
</evidence>
<gene>
    <name evidence="7" type="ORF">HannXRQ_Chr17g0565621</name>
    <name evidence="5" type="ORF">HanXRQr2_Chr09g0412801</name>
    <name evidence="6" type="ORF">HanXRQr2_Chr09g0417331</name>
    <name evidence="4" type="ORF">HanXRQr2_Chr17g0825461</name>
</gene>
<reference evidence="4" key="3">
    <citation type="submission" date="2020-06" db="EMBL/GenBank/DDBJ databases">
        <title>Helianthus annuus Genome sequencing and assembly Release 2.</title>
        <authorList>
            <person name="Gouzy J."/>
            <person name="Langlade N."/>
            <person name="Munos S."/>
        </authorList>
    </citation>
    <scope>NUCLEOTIDE SEQUENCE</scope>
    <source>
        <tissue evidence="4">Leaves</tissue>
    </source>
</reference>
<dbReference type="OMA" id="EMPTLMF"/>
<dbReference type="STRING" id="4232.A0A251RU11"/>
<dbReference type="EMBL" id="CM007906">
    <property type="protein sequence ID" value="OTF87777.1"/>
    <property type="molecule type" value="Genomic_DNA"/>
</dbReference>
<dbReference type="GO" id="GO:0050660">
    <property type="term" value="F:flavin adenine dinucleotide binding"/>
    <property type="evidence" value="ECO:0007669"/>
    <property type="project" value="InterPro"/>
</dbReference>
<dbReference type="EMBL" id="MNCJ02000324">
    <property type="protein sequence ID" value="KAF5793031.1"/>
    <property type="molecule type" value="Genomic_DNA"/>
</dbReference>
<dbReference type="EMBL" id="MNCJ02000332">
    <property type="protein sequence ID" value="KAF5757337.1"/>
    <property type="molecule type" value="Genomic_DNA"/>
</dbReference>
<dbReference type="PANTHER" id="PTHR11748">
    <property type="entry name" value="D-LACTATE DEHYDROGENASE"/>
    <property type="match status" value="1"/>
</dbReference>
<dbReference type="Pfam" id="PF02913">
    <property type="entry name" value="FAD-oxidase_C"/>
    <property type="match status" value="1"/>
</dbReference>
<evidence type="ECO:0000259" key="3">
    <source>
        <dbReference type="PROSITE" id="PS50057"/>
    </source>
</evidence>
<reference evidence="4 8" key="1">
    <citation type="journal article" date="2017" name="Nature">
        <title>The sunflower genome provides insights into oil metabolism, flowering and Asterid evolution.</title>
        <authorList>
            <person name="Badouin H."/>
            <person name="Gouzy J."/>
            <person name="Grassa C.J."/>
            <person name="Murat F."/>
            <person name="Staton S.E."/>
            <person name="Cottret L."/>
            <person name="Lelandais-Briere C."/>
            <person name="Owens G.L."/>
            <person name="Carrere S."/>
            <person name="Mayjonade B."/>
            <person name="Legrand L."/>
            <person name="Gill N."/>
            <person name="Kane N.C."/>
            <person name="Bowers J.E."/>
            <person name="Hubner S."/>
            <person name="Bellec A."/>
            <person name="Berard A."/>
            <person name="Berges H."/>
            <person name="Blanchet N."/>
            <person name="Boniface M.C."/>
            <person name="Brunel D."/>
            <person name="Catrice O."/>
            <person name="Chaidir N."/>
            <person name="Claudel C."/>
            <person name="Donnadieu C."/>
            <person name="Faraut T."/>
            <person name="Fievet G."/>
            <person name="Helmstetter N."/>
            <person name="King M."/>
            <person name="Knapp S.J."/>
            <person name="Lai Z."/>
            <person name="Le Paslier M.C."/>
            <person name="Lippi Y."/>
            <person name="Lorenzon L."/>
            <person name="Mandel J.R."/>
            <person name="Marage G."/>
            <person name="Marchand G."/>
            <person name="Marquand E."/>
            <person name="Bret-Mestries E."/>
            <person name="Morien E."/>
            <person name="Nambeesan S."/>
            <person name="Nguyen T."/>
            <person name="Pegot-Espagnet P."/>
            <person name="Pouilly N."/>
            <person name="Raftis F."/>
            <person name="Sallet E."/>
            <person name="Schiex T."/>
            <person name="Thomas J."/>
            <person name="Vandecasteele C."/>
            <person name="Vares D."/>
            <person name="Vear F."/>
            <person name="Vautrin S."/>
            <person name="Crespi M."/>
            <person name="Mangin B."/>
            <person name="Burke J.M."/>
            <person name="Salse J."/>
            <person name="Munos S."/>
            <person name="Vincourt P."/>
            <person name="Rieseberg L.H."/>
            <person name="Langlade N.B."/>
        </authorList>
    </citation>
    <scope>NUCLEOTIDE SEQUENCE [LARGE SCALE GENOMIC DNA]</scope>
    <source>
        <strain evidence="8">cv. SF193</strain>
        <tissue evidence="4">Leaves</tissue>
    </source>
</reference>
<dbReference type="PANTHER" id="PTHR11748:SF111">
    <property type="entry name" value="D-LACTATE DEHYDROGENASE, MITOCHONDRIAL-RELATED"/>
    <property type="match status" value="1"/>
</dbReference>
<organism evidence="7 8">
    <name type="scientific">Helianthus annuus</name>
    <name type="common">Common sunflower</name>
    <dbReference type="NCBI Taxonomy" id="4232"/>
    <lineage>
        <taxon>Eukaryota</taxon>
        <taxon>Viridiplantae</taxon>
        <taxon>Streptophyta</taxon>
        <taxon>Embryophyta</taxon>
        <taxon>Tracheophyta</taxon>
        <taxon>Spermatophyta</taxon>
        <taxon>Magnoliopsida</taxon>
        <taxon>eudicotyledons</taxon>
        <taxon>Gunneridae</taxon>
        <taxon>Pentapetalae</taxon>
        <taxon>asterids</taxon>
        <taxon>campanulids</taxon>
        <taxon>Asterales</taxon>
        <taxon>Asteraceae</taxon>
        <taxon>Asteroideae</taxon>
        <taxon>Heliantheae alliance</taxon>
        <taxon>Heliantheae</taxon>
        <taxon>Helianthus</taxon>
    </lineage>
</organism>
<evidence type="ECO:0000313" key="8">
    <source>
        <dbReference type="Proteomes" id="UP000215914"/>
    </source>
</evidence>
<proteinExistence type="predicted"/>
<dbReference type="Gramene" id="mRNA:HanXRQr2_Chr09g0412801">
    <property type="protein sequence ID" value="mRNA:HanXRQr2_Chr09g0412801"/>
    <property type="gene ID" value="HanXRQr2_Chr09g0412801"/>
</dbReference>
<evidence type="ECO:0000313" key="7">
    <source>
        <dbReference type="EMBL" id="OTF87777.1"/>
    </source>
</evidence>
<keyword evidence="8" id="KW-1185">Reference proteome</keyword>
<dbReference type="Gramene" id="mRNA:HanXRQr2_Chr09g0417331">
    <property type="protein sequence ID" value="mRNA:HanXRQr2_Chr09g0417331"/>
    <property type="gene ID" value="HanXRQr2_Chr09g0417331"/>
</dbReference>
<accession>A0A251RU11</accession>
<dbReference type="EMBL" id="MNCJ02000324">
    <property type="protein sequence ID" value="KAF5793432.1"/>
    <property type="molecule type" value="Genomic_DNA"/>
</dbReference>
<name>A0A251RU11_HELAN</name>